<name>A0A976SI43_THEOR</name>
<protein>
    <submittedName>
        <fullName evidence="1">Uncharacterized protein</fullName>
    </submittedName>
</protein>
<evidence type="ECO:0000313" key="1">
    <source>
        <dbReference type="EMBL" id="UVC46375.1"/>
    </source>
</evidence>
<keyword evidence="1" id="KW-0934">Plastid</keyword>
<organism evidence="1 2">
    <name type="scientific">Theileria orientalis</name>
    <dbReference type="NCBI Taxonomy" id="68886"/>
    <lineage>
        <taxon>Eukaryota</taxon>
        <taxon>Sar</taxon>
        <taxon>Alveolata</taxon>
        <taxon>Apicomplexa</taxon>
        <taxon>Aconoidasida</taxon>
        <taxon>Piroplasmida</taxon>
        <taxon>Theileriidae</taxon>
        <taxon>Theileria</taxon>
    </lineage>
</organism>
<proteinExistence type="predicted"/>
<reference evidence="1" key="1">
    <citation type="submission" date="2022-07" db="EMBL/GenBank/DDBJ databases">
        <title>Chromosomal assemblies of T. orientalis with long-read sequencing.</title>
        <authorList>
            <person name="Yam J."/>
            <person name="Bogema D.R."/>
            <person name="Micallef M.L."/>
            <person name="Djordjevic S."/>
            <person name="Jenkins C."/>
        </authorList>
    </citation>
    <scope>NUCLEOTIDE SEQUENCE</scope>
    <source>
        <strain evidence="1">Goon Nure</strain>
    </source>
</reference>
<dbReference type="EMBL" id="CP102584">
    <property type="protein sequence ID" value="UVC46375.1"/>
    <property type="molecule type" value="Genomic_DNA"/>
</dbReference>
<gene>
    <name evidence="1" type="ORF">MACK_004165</name>
</gene>
<accession>A0A976SI43</accession>
<sequence length="36" mass="4285">MNKKVLSERLKGNNKKQKNINYIMLCVKTYITIKND</sequence>
<dbReference type="Proteomes" id="UP000244811">
    <property type="component" value="Apicoplast Pltd"/>
</dbReference>
<geneLocation type="apicoplast" evidence="1"/>
<dbReference type="AlphaFoldDB" id="A0A976SI43"/>
<evidence type="ECO:0000313" key="2">
    <source>
        <dbReference type="Proteomes" id="UP000244811"/>
    </source>
</evidence>
<keyword evidence="1" id="KW-0933">Apicoplast</keyword>